<reference evidence="4 5" key="1">
    <citation type="submission" date="2025-04" db="UniProtKB">
        <authorList>
            <consortium name="RefSeq"/>
        </authorList>
    </citation>
    <scope>IDENTIFICATION</scope>
    <source>
        <tissue evidence="4 5">Total insect</tissue>
    </source>
</reference>
<dbReference type="RefSeq" id="XP_034247023.1">
    <property type="nucleotide sequence ID" value="XM_034391132.1"/>
</dbReference>
<accession>A0A6P8Z9A4</accession>
<evidence type="ECO:0000313" key="13">
    <source>
        <dbReference type="RefSeq" id="XP_034247021.1"/>
    </source>
</evidence>
<dbReference type="OrthoDB" id="28868at2759"/>
<dbReference type="Gene3D" id="1.20.1280.50">
    <property type="match status" value="1"/>
</dbReference>
<dbReference type="RefSeq" id="XP_034247010.1">
    <property type="nucleotide sequence ID" value="XM_034391119.1"/>
</dbReference>
<evidence type="ECO:0000313" key="12">
    <source>
        <dbReference type="RefSeq" id="XP_034247020.1"/>
    </source>
</evidence>
<keyword evidence="3" id="KW-1185">Reference proteome</keyword>
<evidence type="ECO:0000313" key="9">
    <source>
        <dbReference type="RefSeq" id="XP_034247016.1"/>
    </source>
</evidence>
<feature type="compositionally biased region" description="Polar residues" evidence="1">
    <location>
        <begin position="515"/>
        <end position="524"/>
    </location>
</feature>
<evidence type="ECO:0000313" key="11">
    <source>
        <dbReference type="RefSeq" id="XP_034247019.1"/>
    </source>
</evidence>
<evidence type="ECO:0000313" key="4">
    <source>
        <dbReference type="RefSeq" id="XP_034247010.1"/>
    </source>
</evidence>
<evidence type="ECO:0000313" key="17">
    <source>
        <dbReference type="RefSeq" id="XP_034247025.1"/>
    </source>
</evidence>
<dbReference type="InterPro" id="IPR036047">
    <property type="entry name" value="F-box-like_dom_sf"/>
</dbReference>
<evidence type="ECO:0000256" key="1">
    <source>
        <dbReference type="SAM" id="MobiDB-lite"/>
    </source>
</evidence>
<dbReference type="SUPFAM" id="SSF81383">
    <property type="entry name" value="F-box domain"/>
    <property type="match status" value="1"/>
</dbReference>
<dbReference type="KEGG" id="tpal:117648574"/>
<dbReference type="RefSeq" id="XP_034247024.1">
    <property type="nucleotide sequence ID" value="XM_034391133.1"/>
</dbReference>
<evidence type="ECO:0000313" key="14">
    <source>
        <dbReference type="RefSeq" id="XP_034247022.1"/>
    </source>
</evidence>
<evidence type="ECO:0000313" key="5">
    <source>
        <dbReference type="RefSeq" id="XP_034247012.1"/>
    </source>
</evidence>
<dbReference type="RefSeq" id="XP_034247016.1">
    <property type="nucleotide sequence ID" value="XM_034391125.1"/>
</dbReference>
<gene>
    <name evidence="4 5 6 7 8 9 10 11 12 13 14 15 16 17 18 19" type="primary">LOC117648574</name>
</gene>
<sequence>MEDDGTLSVEDLPDDVLRLIFALAGPEAVLFSVHGVCRRWREVSMEARLWSRVCVSFEEAPDKPWEPETRPLGGEGGALWLRIETMRGVGALRRVLLRAPCLRRLQLSFQQPPPEDLRDDLSAACRLPIQELAMLRVPKELALPLIRAQADTLRVLEWRQPKQDLRFADTKDYRPADGDMPYMPENIWATLARLSLSELVVDWAWSTSALGLWWITEEMAFFRQQGGQGGGADEAVTGITTRLTKFSLHVTDWRDERSQKWQRVAAWPLLRANAANLRELHLCLDPVPSLEGLGLTSLRAVTVPLKMDLRPLLGCRALRSVTLLGEEVYHTVDATGHGLNRKSVSFLDACAHPESGLPLEALCLEGFSKYSTPQLPGAAAKLASLRELRFIKCHFRACDGSFYGLQRALGKLRELRRLEVGYATDIRPGTLKRLGAALPPTLRWLRLDIYKECERQDAEIREVVAAHPGLHVVRTRAVVDTPPPMADDRSMCPDRCETLHGGRCGAKIVANHSNVVDGQPQGQGTDRGGRSSRLIGGRGGRGQSVDCDECASVLRYQHTSLTEVDNAPSAGSHPQDNPDGQDDI</sequence>
<evidence type="ECO:0000313" key="3">
    <source>
        <dbReference type="Proteomes" id="UP000515158"/>
    </source>
</evidence>
<evidence type="ECO:0000313" key="8">
    <source>
        <dbReference type="RefSeq" id="XP_034247015.1"/>
    </source>
</evidence>
<evidence type="ECO:0000313" key="6">
    <source>
        <dbReference type="RefSeq" id="XP_034247013.1"/>
    </source>
</evidence>
<dbReference type="RefSeq" id="XP_034247026.1">
    <property type="nucleotide sequence ID" value="XM_034391135.1"/>
</dbReference>
<dbReference type="RefSeq" id="XP_034247013.1">
    <property type="nucleotide sequence ID" value="XM_034391122.1"/>
</dbReference>
<dbReference type="RefSeq" id="XP_034247012.1">
    <property type="nucleotide sequence ID" value="XM_034391121.1"/>
</dbReference>
<dbReference type="RefSeq" id="XP_034247025.1">
    <property type="nucleotide sequence ID" value="XM_034391134.1"/>
</dbReference>
<evidence type="ECO:0000313" key="16">
    <source>
        <dbReference type="RefSeq" id="XP_034247024.1"/>
    </source>
</evidence>
<dbReference type="RefSeq" id="XP_034247019.1">
    <property type="nucleotide sequence ID" value="XM_034391128.1"/>
</dbReference>
<dbReference type="Gene3D" id="3.80.10.10">
    <property type="entry name" value="Ribonuclease Inhibitor"/>
    <property type="match status" value="1"/>
</dbReference>
<feature type="region of interest" description="Disordered" evidence="1">
    <location>
        <begin position="515"/>
        <end position="544"/>
    </location>
</feature>
<evidence type="ECO:0000313" key="7">
    <source>
        <dbReference type="RefSeq" id="XP_034247014.1"/>
    </source>
</evidence>
<organism evidence="18">
    <name type="scientific">Thrips palmi</name>
    <name type="common">Melon thrips</name>
    <dbReference type="NCBI Taxonomy" id="161013"/>
    <lineage>
        <taxon>Eukaryota</taxon>
        <taxon>Metazoa</taxon>
        <taxon>Ecdysozoa</taxon>
        <taxon>Arthropoda</taxon>
        <taxon>Hexapoda</taxon>
        <taxon>Insecta</taxon>
        <taxon>Pterygota</taxon>
        <taxon>Neoptera</taxon>
        <taxon>Paraneoptera</taxon>
        <taxon>Thysanoptera</taxon>
        <taxon>Terebrantia</taxon>
        <taxon>Thripoidea</taxon>
        <taxon>Thripidae</taxon>
        <taxon>Thrips</taxon>
    </lineage>
</organism>
<dbReference type="RefSeq" id="XP_034247015.1">
    <property type="nucleotide sequence ID" value="XM_034391124.1"/>
</dbReference>
<evidence type="ECO:0000313" key="10">
    <source>
        <dbReference type="RefSeq" id="XP_034247018.1"/>
    </source>
</evidence>
<dbReference type="GeneID" id="117648574"/>
<dbReference type="RefSeq" id="XP_034247018.1">
    <property type="nucleotide sequence ID" value="XM_034391127.1"/>
</dbReference>
<evidence type="ECO:0000313" key="18">
    <source>
        <dbReference type="RefSeq" id="XP_034247026.1"/>
    </source>
</evidence>
<dbReference type="InterPro" id="IPR001810">
    <property type="entry name" value="F-box_dom"/>
</dbReference>
<evidence type="ECO:0000259" key="2">
    <source>
        <dbReference type="PROSITE" id="PS50181"/>
    </source>
</evidence>
<evidence type="ECO:0000313" key="19">
    <source>
        <dbReference type="RefSeq" id="XP_034247027.1"/>
    </source>
</evidence>
<dbReference type="RefSeq" id="XP_034247021.1">
    <property type="nucleotide sequence ID" value="XM_034391130.1"/>
</dbReference>
<dbReference type="InterPro" id="IPR032675">
    <property type="entry name" value="LRR_dom_sf"/>
</dbReference>
<protein>
    <submittedName>
        <fullName evidence="4 5">Uncharacterized protein LOC117648574 isoform X1</fullName>
    </submittedName>
</protein>
<name>A0A6P8Z9A4_THRPL</name>
<dbReference type="RefSeq" id="XP_034247027.1">
    <property type="nucleotide sequence ID" value="XM_034391136.1"/>
</dbReference>
<dbReference type="PROSITE" id="PS50181">
    <property type="entry name" value="FBOX"/>
    <property type="match status" value="1"/>
</dbReference>
<proteinExistence type="predicted"/>
<dbReference type="Pfam" id="PF12937">
    <property type="entry name" value="F-box-like"/>
    <property type="match status" value="1"/>
</dbReference>
<dbReference type="AlphaFoldDB" id="A0A6P8Z9A4"/>
<feature type="region of interest" description="Disordered" evidence="1">
    <location>
        <begin position="561"/>
        <end position="584"/>
    </location>
</feature>
<feature type="domain" description="F-box" evidence="2">
    <location>
        <begin position="6"/>
        <end position="53"/>
    </location>
</feature>
<dbReference type="RefSeq" id="XP_034247022.1">
    <property type="nucleotide sequence ID" value="XM_034391131.1"/>
</dbReference>
<dbReference type="Proteomes" id="UP000515158">
    <property type="component" value="Unplaced"/>
</dbReference>
<dbReference type="RefSeq" id="XP_034247020.1">
    <property type="nucleotide sequence ID" value="XM_034391129.1"/>
</dbReference>
<evidence type="ECO:0000313" key="15">
    <source>
        <dbReference type="RefSeq" id="XP_034247023.1"/>
    </source>
</evidence>
<dbReference type="RefSeq" id="XP_034247014.1">
    <property type="nucleotide sequence ID" value="XM_034391123.1"/>
</dbReference>